<evidence type="ECO:0000313" key="6">
    <source>
        <dbReference type="Proteomes" id="UP000008694"/>
    </source>
</evidence>
<dbReference type="SUPFAM" id="SSF52540">
    <property type="entry name" value="P-loop containing nucleoside triphosphate hydrolases"/>
    <property type="match status" value="2"/>
</dbReference>
<evidence type="ECO:0000256" key="1">
    <source>
        <dbReference type="ARBA" id="ARBA00022741"/>
    </source>
</evidence>
<evidence type="ECO:0000256" key="2">
    <source>
        <dbReference type="ARBA" id="ARBA00022840"/>
    </source>
</evidence>
<dbReference type="InterPro" id="IPR003439">
    <property type="entry name" value="ABC_transporter-like_ATP-bd"/>
</dbReference>
<name>D7L1H3_ARALL</name>
<dbReference type="EMBL" id="GL348715">
    <property type="protein sequence ID" value="EFH61239.1"/>
    <property type="molecule type" value="Genomic_DNA"/>
</dbReference>
<keyword evidence="2" id="KW-0067">ATP-binding</keyword>
<sequence>MVLCNHCGSNVPMAFKCTVCKMKLENFNTSTEVRFVNDAAGQNQASGHIVKSVQGGISSSFERKTETGNIVRSAQGGLSSSSERSTKTGELRIDVPQSSNTSFIKHCIKCGLRVEKCPCESVQDFYVVPTHKYGHESFRLLRLPVTRMGKVLGIVGANSIGKTTSVKILAGELKPNLGNVKNPPEWEEIIPHFHDSELESYFTRRQKKTLKVLVKPALKETKVADWKCKNFWANWVLYEVQDRGREVLDKICNDLELHNLERCVEELSADELQRFRIALVAVRKADVYIFDNPSTFLDVRQRHKAAQVIRSLLRPDWFDFFSSLFLHVEYLFRQSWILTRCFCCCSYVIVVENDLSVVDFVADEICLLYGKPGKYGVATLPFSVKEGINVFLSGYLPREQFRFRDDSLSFEVSNNITPQDEYMKVYGRYQYSDISRTGGLNLNIVGGEFDNSQIVVVVGPRYTGKSLFLEFLERMHPRVSYKREHIGYAGCELATVRRHLNCLIPGTIRDCRFRVDVMEPLGIVQLFEQSVSTLSASALQKLAITICLGMHADYYLIDEPGRHLDIEQKICVSKVIKRYTRYIQKPAVVVEHDLMMLYYLADRVVLFEGKPHVTGIGHAPQSLVSGMNQLLQELNITVRRDPANMVPRINKVGSLEDEEQKSAGKYFSED</sequence>
<dbReference type="PANTHER" id="PTHR19248">
    <property type="entry name" value="ATP-BINDING TRANSPORT PROTEIN-RELATED"/>
    <property type="match status" value="1"/>
</dbReference>
<proteinExistence type="predicted"/>
<dbReference type="Gene3D" id="3.40.50.300">
    <property type="entry name" value="P-loop containing nucleotide triphosphate hydrolases"/>
    <property type="match status" value="2"/>
</dbReference>
<evidence type="ECO:0000259" key="4">
    <source>
        <dbReference type="PROSITE" id="PS50893"/>
    </source>
</evidence>
<dbReference type="AlphaFoldDB" id="D7L1H3"/>
<evidence type="ECO:0000256" key="3">
    <source>
        <dbReference type="SAM" id="MobiDB-lite"/>
    </source>
</evidence>
<reference evidence="6" key="1">
    <citation type="journal article" date="2011" name="Nat. Genet.">
        <title>The Arabidopsis lyrata genome sequence and the basis of rapid genome size change.</title>
        <authorList>
            <person name="Hu T.T."/>
            <person name="Pattyn P."/>
            <person name="Bakker E.G."/>
            <person name="Cao J."/>
            <person name="Cheng J.-F."/>
            <person name="Clark R.M."/>
            <person name="Fahlgren N."/>
            <person name="Fawcett J.A."/>
            <person name="Grimwood J."/>
            <person name="Gundlach H."/>
            <person name="Haberer G."/>
            <person name="Hollister J.D."/>
            <person name="Ossowski S."/>
            <person name="Ottilar R.P."/>
            <person name="Salamov A.A."/>
            <person name="Schneeberger K."/>
            <person name="Spannagl M."/>
            <person name="Wang X."/>
            <person name="Yang L."/>
            <person name="Nasrallah M.E."/>
            <person name="Bergelson J."/>
            <person name="Carrington J.C."/>
            <person name="Gaut B.S."/>
            <person name="Schmutz J."/>
            <person name="Mayer K.F.X."/>
            <person name="Van de Peer Y."/>
            <person name="Grigoriev I.V."/>
            <person name="Nordborg M."/>
            <person name="Weigel D."/>
            <person name="Guo Y.-L."/>
        </authorList>
    </citation>
    <scope>NUCLEOTIDE SEQUENCE [LARGE SCALE GENOMIC DNA]</scope>
    <source>
        <strain evidence="6">cv. MN47</strain>
    </source>
</reference>
<keyword evidence="1" id="KW-0547">Nucleotide-binding</keyword>
<dbReference type="Gramene" id="scaffold_301578.1">
    <property type="protein sequence ID" value="scaffold_301578.1"/>
    <property type="gene ID" value="scaffold_301578.1"/>
</dbReference>
<dbReference type="STRING" id="81972.D7L1H3"/>
<organism evidence="6">
    <name type="scientific">Arabidopsis lyrata subsp. lyrata</name>
    <name type="common">Lyre-leaved rock-cress</name>
    <dbReference type="NCBI Taxonomy" id="81972"/>
    <lineage>
        <taxon>Eukaryota</taxon>
        <taxon>Viridiplantae</taxon>
        <taxon>Streptophyta</taxon>
        <taxon>Embryophyta</taxon>
        <taxon>Tracheophyta</taxon>
        <taxon>Spermatophyta</taxon>
        <taxon>Magnoliopsida</taxon>
        <taxon>eudicotyledons</taxon>
        <taxon>Gunneridae</taxon>
        <taxon>Pentapetalae</taxon>
        <taxon>rosids</taxon>
        <taxon>malvids</taxon>
        <taxon>Brassicales</taxon>
        <taxon>Brassicaceae</taxon>
        <taxon>Camelineae</taxon>
        <taxon>Arabidopsis</taxon>
    </lineage>
</organism>
<feature type="domain" description="ABC transporter" evidence="4">
    <location>
        <begin position="122"/>
        <end position="394"/>
    </location>
</feature>
<dbReference type="InterPro" id="IPR027417">
    <property type="entry name" value="P-loop_NTPase"/>
</dbReference>
<dbReference type="eggNOG" id="KOG0063">
    <property type="taxonomic scope" value="Eukaryota"/>
</dbReference>
<dbReference type="Pfam" id="PF00005">
    <property type="entry name" value="ABC_tran"/>
    <property type="match status" value="1"/>
</dbReference>
<dbReference type="PROSITE" id="PS50893">
    <property type="entry name" value="ABC_TRANSPORTER_2"/>
    <property type="match status" value="1"/>
</dbReference>
<keyword evidence="6" id="KW-1185">Reference proteome</keyword>
<dbReference type="HOGENOM" id="CLU_017344_4_1_1"/>
<dbReference type="eggNOG" id="KOG1598">
    <property type="taxonomic scope" value="Eukaryota"/>
</dbReference>
<dbReference type="Proteomes" id="UP000008694">
    <property type="component" value="Unassembled WGS sequence"/>
</dbReference>
<dbReference type="SMART" id="SM00382">
    <property type="entry name" value="AAA"/>
    <property type="match status" value="2"/>
</dbReference>
<accession>D7L1H3</accession>
<feature type="region of interest" description="Disordered" evidence="3">
    <location>
        <begin position="651"/>
        <end position="670"/>
    </location>
</feature>
<dbReference type="GO" id="GO:0016887">
    <property type="term" value="F:ATP hydrolysis activity"/>
    <property type="evidence" value="ECO:0007669"/>
    <property type="project" value="InterPro"/>
</dbReference>
<dbReference type="GO" id="GO:0005524">
    <property type="term" value="F:ATP binding"/>
    <property type="evidence" value="ECO:0007669"/>
    <property type="project" value="UniProtKB-KW"/>
</dbReference>
<dbReference type="InterPro" id="IPR003593">
    <property type="entry name" value="AAA+_ATPase"/>
</dbReference>
<protein>
    <recommendedName>
        <fullName evidence="4">ABC transporter domain-containing protein</fullName>
    </recommendedName>
</protein>
<evidence type="ECO:0000313" key="5">
    <source>
        <dbReference type="EMBL" id="EFH61239.1"/>
    </source>
</evidence>
<dbReference type="InterPro" id="IPR013283">
    <property type="entry name" value="RLI1"/>
</dbReference>
<gene>
    <name evidence="5" type="ORF">ARALYDRAFT_897608</name>
</gene>
<dbReference type="PRINTS" id="PR01868">
    <property type="entry name" value="ABCEFAMILY"/>
</dbReference>